<feature type="region of interest" description="Disordered" evidence="1">
    <location>
        <begin position="229"/>
        <end position="367"/>
    </location>
</feature>
<keyword evidence="3" id="KW-1185">Reference proteome</keyword>
<proteinExistence type="predicted"/>
<feature type="compositionally biased region" description="Basic and acidic residues" evidence="1">
    <location>
        <begin position="658"/>
        <end position="668"/>
    </location>
</feature>
<accession>A0ABQ5D725</accession>
<feature type="compositionally biased region" description="Polar residues" evidence="1">
    <location>
        <begin position="671"/>
        <end position="685"/>
    </location>
</feature>
<feature type="compositionally biased region" description="Basic and acidic residues" evidence="1">
    <location>
        <begin position="278"/>
        <end position="289"/>
    </location>
</feature>
<name>A0ABQ5D725_9ASTR</name>
<feature type="compositionally biased region" description="Acidic residues" evidence="1">
    <location>
        <begin position="292"/>
        <end position="342"/>
    </location>
</feature>
<evidence type="ECO:0000313" key="3">
    <source>
        <dbReference type="Proteomes" id="UP001151760"/>
    </source>
</evidence>
<feature type="region of interest" description="Disordered" evidence="1">
    <location>
        <begin position="604"/>
        <end position="719"/>
    </location>
</feature>
<evidence type="ECO:0000256" key="1">
    <source>
        <dbReference type="SAM" id="MobiDB-lite"/>
    </source>
</evidence>
<feature type="compositionally biased region" description="Basic and acidic residues" evidence="1">
    <location>
        <begin position="623"/>
        <end position="639"/>
    </location>
</feature>
<sequence>MLLLIICTNHGEPLHQSSTNVSVERYLVLIRFDFQEFKSYMECTTRRIFDFVALILEDLAYQIDNIDSKKQDKMFYPRFTKIIIHHFLKKDKSISMRNRTFMHTARDDSLLGTMRFVSRHADTQVYGAILPEAMTNQALLDSVSYKTYYAIASGAEPPKSRKSQKKSDSAISSEESPSKKKSAKAKKVAATKPKPTKKKAPVKADRGKGLNVLSEVALSEAAQLKEVAKRSKKDFHISHASGSGDGTDFESGVLDEQHRKTSGTDEGTGTKPGVPDVPKYDSESEKESWGDSGEEDDDDENDSEDESDNGDDDDDDDKGNDGNGDDDDDANDDDNQEDDDTNDDNKKNDSDKTNKLLNLKNPSLADNEIASLMDTTVHHEEPRSQTSSLYTIPVRATPEVISIFTTTIPPPPPFFNPLLQQETPTLTPTTSEATTSFPSLPDFSSVFKFNDRVTNLEKDLSEIKQVDQEEAQAKKKDYIELVDTSIRVILKEEVNTQLPQILPQAVSDFAIPVIEKNFIESLEVVVLERSSSQPNSTYEAAASLSEFKLTKILIDKMEKSKSYDKADYKRELYNALIKSYQTDKDLFDTYGEVFALKRSRYVKDKDQDPSVGSDRGTKRRKSSKEAESSRDSRSKEKKSSSTSKDASHSQHKPSGKSAHAEEPSHTVDDSGVQQDQEFDTGNNDEQPADKEVSKDDWFKKPERPPTPDSDWNKRQHVDFRPPQTWISQVARAKEPRTSFDELMDTSFDFSAFVLNRLNIKDLTQEILVGPAFELLKGTCKSLTELEYHLEEYHPGLQVIPQDFFINNDLEYLKGGDLSKRMLTWALHTGVPNAKDSTGLPATWDSSKDVYSRKRIIAVTRLTIMKKYDYGHLEMIKVRRQDQHRYKFREGDFMTSPKRHRRHATSTCSIKADQSHNRRTDQNNRNRLMRADELHKFSDGTLNDVQTTLYDIAKGIRMEYLPKRKWSRLDKRRARVMVQDIDKQLYERRLMRNLEKFVGGREYGNDLRLLERTI</sequence>
<reference evidence="2" key="2">
    <citation type="submission" date="2022-01" db="EMBL/GenBank/DDBJ databases">
        <authorList>
            <person name="Yamashiro T."/>
            <person name="Shiraishi A."/>
            <person name="Satake H."/>
            <person name="Nakayama K."/>
        </authorList>
    </citation>
    <scope>NUCLEOTIDE SEQUENCE</scope>
</reference>
<evidence type="ECO:0000313" key="2">
    <source>
        <dbReference type="EMBL" id="GJT34187.1"/>
    </source>
</evidence>
<organism evidence="2 3">
    <name type="scientific">Tanacetum coccineum</name>
    <dbReference type="NCBI Taxonomy" id="301880"/>
    <lineage>
        <taxon>Eukaryota</taxon>
        <taxon>Viridiplantae</taxon>
        <taxon>Streptophyta</taxon>
        <taxon>Embryophyta</taxon>
        <taxon>Tracheophyta</taxon>
        <taxon>Spermatophyta</taxon>
        <taxon>Magnoliopsida</taxon>
        <taxon>eudicotyledons</taxon>
        <taxon>Gunneridae</taxon>
        <taxon>Pentapetalae</taxon>
        <taxon>asterids</taxon>
        <taxon>campanulids</taxon>
        <taxon>Asterales</taxon>
        <taxon>Asteraceae</taxon>
        <taxon>Asteroideae</taxon>
        <taxon>Anthemideae</taxon>
        <taxon>Anthemidinae</taxon>
        <taxon>Tanacetum</taxon>
    </lineage>
</organism>
<comment type="caution">
    <text evidence="2">The sequence shown here is derived from an EMBL/GenBank/DDBJ whole genome shotgun (WGS) entry which is preliminary data.</text>
</comment>
<dbReference type="PANTHER" id="PTHR13275:SF4">
    <property type="entry name" value="VACUOLAR PROTEIN SORTING-ASSOCIATED PROTEIN 72 HOMOLOG"/>
    <property type="match status" value="1"/>
</dbReference>
<feature type="region of interest" description="Disordered" evidence="1">
    <location>
        <begin position="894"/>
        <end position="920"/>
    </location>
</feature>
<feature type="region of interest" description="Disordered" evidence="1">
    <location>
        <begin position="156"/>
        <end position="206"/>
    </location>
</feature>
<dbReference type="EMBL" id="BQNB010014941">
    <property type="protein sequence ID" value="GJT34187.1"/>
    <property type="molecule type" value="Genomic_DNA"/>
</dbReference>
<reference evidence="2" key="1">
    <citation type="journal article" date="2022" name="Int. J. Mol. Sci.">
        <title>Draft Genome of Tanacetum Coccineum: Genomic Comparison of Closely Related Tanacetum-Family Plants.</title>
        <authorList>
            <person name="Yamashiro T."/>
            <person name="Shiraishi A."/>
            <person name="Nakayama K."/>
            <person name="Satake H."/>
        </authorList>
    </citation>
    <scope>NUCLEOTIDE SEQUENCE</scope>
</reference>
<dbReference type="PANTHER" id="PTHR13275">
    <property type="entry name" value="YL-1 PROTEIN TRANSCRIPTION FACTOR-LIKE 1"/>
    <property type="match status" value="1"/>
</dbReference>
<gene>
    <name evidence="2" type="ORF">Tco_0924606</name>
</gene>
<dbReference type="Proteomes" id="UP001151760">
    <property type="component" value="Unassembled WGS sequence"/>
</dbReference>
<feature type="compositionally biased region" description="Basic and acidic residues" evidence="1">
    <location>
        <begin position="343"/>
        <end position="354"/>
    </location>
</feature>
<feature type="compositionally biased region" description="Basic and acidic residues" evidence="1">
    <location>
        <begin position="687"/>
        <end position="719"/>
    </location>
</feature>
<feature type="compositionally biased region" description="Basic residues" evidence="1">
    <location>
        <begin position="179"/>
        <end position="201"/>
    </location>
</feature>
<protein>
    <submittedName>
        <fullName evidence="2">Uncharacterized protein</fullName>
    </submittedName>
</protein>